<feature type="compositionally biased region" description="Basic and acidic residues" evidence="1">
    <location>
        <begin position="1"/>
        <end position="30"/>
    </location>
</feature>
<proteinExistence type="predicted"/>
<feature type="non-terminal residue" evidence="2">
    <location>
        <position position="1"/>
    </location>
</feature>
<protein>
    <submittedName>
        <fullName evidence="2">Uncharacterized protein</fullName>
    </submittedName>
</protein>
<feature type="non-terminal residue" evidence="2">
    <location>
        <position position="76"/>
    </location>
</feature>
<dbReference type="EMBL" id="JASCZI010000981">
    <property type="protein sequence ID" value="MED6113991.1"/>
    <property type="molecule type" value="Genomic_DNA"/>
</dbReference>
<evidence type="ECO:0000313" key="2">
    <source>
        <dbReference type="EMBL" id="MED6113991.1"/>
    </source>
</evidence>
<accession>A0ABU6QRD9</accession>
<reference evidence="2 3" key="1">
    <citation type="journal article" date="2023" name="Plants (Basel)">
        <title>Bridging the Gap: Combining Genomics and Transcriptomics Approaches to Understand Stylosanthes scabra, an Orphan Legume from the Brazilian Caatinga.</title>
        <authorList>
            <person name="Ferreira-Neto J.R.C."/>
            <person name="da Silva M.D."/>
            <person name="Binneck E."/>
            <person name="de Melo N.F."/>
            <person name="da Silva R.H."/>
            <person name="de Melo A.L.T.M."/>
            <person name="Pandolfi V."/>
            <person name="Bustamante F.O."/>
            <person name="Brasileiro-Vidal A.C."/>
            <person name="Benko-Iseppon A.M."/>
        </authorList>
    </citation>
    <scope>NUCLEOTIDE SEQUENCE [LARGE SCALE GENOMIC DNA]</scope>
    <source>
        <tissue evidence="2">Leaves</tissue>
    </source>
</reference>
<organism evidence="2 3">
    <name type="scientific">Stylosanthes scabra</name>
    <dbReference type="NCBI Taxonomy" id="79078"/>
    <lineage>
        <taxon>Eukaryota</taxon>
        <taxon>Viridiplantae</taxon>
        <taxon>Streptophyta</taxon>
        <taxon>Embryophyta</taxon>
        <taxon>Tracheophyta</taxon>
        <taxon>Spermatophyta</taxon>
        <taxon>Magnoliopsida</taxon>
        <taxon>eudicotyledons</taxon>
        <taxon>Gunneridae</taxon>
        <taxon>Pentapetalae</taxon>
        <taxon>rosids</taxon>
        <taxon>fabids</taxon>
        <taxon>Fabales</taxon>
        <taxon>Fabaceae</taxon>
        <taxon>Papilionoideae</taxon>
        <taxon>50 kb inversion clade</taxon>
        <taxon>dalbergioids sensu lato</taxon>
        <taxon>Dalbergieae</taxon>
        <taxon>Pterocarpus clade</taxon>
        <taxon>Stylosanthes</taxon>
    </lineage>
</organism>
<keyword evidence="3" id="KW-1185">Reference proteome</keyword>
<dbReference type="Proteomes" id="UP001341840">
    <property type="component" value="Unassembled WGS sequence"/>
</dbReference>
<gene>
    <name evidence="2" type="ORF">PIB30_075922</name>
</gene>
<name>A0ABU6QRD9_9FABA</name>
<comment type="caution">
    <text evidence="2">The sequence shown here is derived from an EMBL/GenBank/DDBJ whole genome shotgun (WGS) entry which is preliminary data.</text>
</comment>
<sequence>KGKTGKETEKKEEGEEKRKEKQENKEEKRRATGFGPSGGGPLIFEHRALMRKERALPEFTRGERVCQHSSPLKLLK</sequence>
<evidence type="ECO:0000256" key="1">
    <source>
        <dbReference type="SAM" id="MobiDB-lite"/>
    </source>
</evidence>
<evidence type="ECO:0000313" key="3">
    <source>
        <dbReference type="Proteomes" id="UP001341840"/>
    </source>
</evidence>
<feature type="region of interest" description="Disordered" evidence="1">
    <location>
        <begin position="1"/>
        <end position="42"/>
    </location>
</feature>